<proteinExistence type="inferred from homology"/>
<gene>
    <name evidence="9" type="ORF">SAMN02745673_02625</name>
</gene>
<organism evidence="9 10">
    <name type="scientific">Marinactinospora thermotolerans DSM 45154</name>
    <dbReference type="NCBI Taxonomy" id="1122192"/>
    <lineage>
        <taxon>Bacteria</taxon>
        <taxon>Bacillati</taxon>
        <taxon>Actinomycetota</taxon>
        <taxon>Actinomycetes</taxon>
        <taxon>Streptosporangiales</taxon>
        <taxon>Nocardiopsidaceae</taxon>
        <taxon>Marinactinospora</taxon>
    </lineage>
</organism>
<dbReference type="PROSITE" id="PS51318">
    <property type="entry name" value="TAT"/>
    <property type="match status" value="1"/>
</dbReference>
<dbReference type="PANTHER" id="PTHR42973:SF39">
    <property type="entry name" value="FAD-BINDING PCMH-TYPE DOMAIN-CONTAINING PROTEIN"/>
    <property type="match status" value="1"/>
</dbReference>
<evidence type="ECO:0000313" key="9">
    <source>
        <dbReference type="EMBL" id="SKA12520.1"/>
    </source>
</evidence>
<dbReference type="GO" id="GO:0071949">
    <property type="term" value="F:FAD binding"/>
    <property type="evidence" value="ECO:0007669"/>
    <property type="project" value="InterPro"/>
</dbReference>
<dbReference type="InterPro" id="IPR006094">
    <property type="entry name" value="Oxid_FAD_bind_N"/>
</dbReference>
<dbReference type="Pfam" id="PF01565">
    <property type="entry name" value="FAD_binding_4"/>
    <property type="match status" value="1"/>
</dbReference>
<dbReference type="InterPro" id="IPR016166">
    <property type="entry name" value="FAD-bd_PCMH"/>
</dbReference>
<feature type="region of interest" description="Disordered" evidence="6">
    <location>
        <begin position="32"/>
        <end position="69"/>
    </location>
</feature>
<dbReference type="PANTHER" id="PTHR42973">
    <property type="entry name" value="BINDING OXIDOREDUCTASE, PUTATIVE (AFU_ORTHOLOGUE AFUA_1G17690)-RELATED"/>
    <property type="match status" value="1"/>
</dbReference>
<reference evidence="9 10" key="1">
    <citation type="submission" date="2017-02" db="EMBL/GenBank/DDBJ databases">
        <authorList>
            <person name="Peterson S.W."/>
        </authorList>
    </citation>
    <scope>NUCLEOTIDE SEQUENCE [LARGE SCALE GENOMIC DNA]</scope>
    <source>
        <strain evidence="9 10">DSM 45154</strain>
    </source>
</reference>
<comment type="similarity">
    <text evidence="2">Belongs to the oxygen-dependent FAD-linked oxidoreductase family.</text>
</comment>
<feature type="compositionally biased region" description="Polar residues" evidence="6">
    <location>
        <begin position="60"/>
        <end position="69"/>
    </location>
</feature>
<comment type="cofactor">
    <cofactor evidence="1">
        <name>FAD</name>
        <dbReference type="ChEBI" id="CHEBI:57692"/>
    </cofactor>
</comment>
<dbReference type="InterPro" id="IPR012951">
    <property type="entry name" value="BBE"/>
</dbReference>
<protein>
    <submittedName>
        <fullName evidence="9">FAD/FMN-containing dehydrogenase</fullName>
    </submittedName>
</protein>
<dbReference type="InterPro" id="IPR036318">
    <property type="entry name" value="FAD-bd_PCMH-like_sf"/>
</dbReference>
<evidence type="ECO:0000256" key="5">
    <source>
        <dbReference type="ARBA" id="ARBA00023002"/>
    </source>
</evidence>
<dbReference type="Gene3D" id="3.40.462.20">
    <property type="match status" value="1"/>
</dbReference>
<dbReference type="AlphaFoldDB" id="A0A1T4R8X0"/>
<dbReference type="InterPro" id="IPR016169">
    <property type="entry name" value="FAD-bd_PCMH_sub2"/>
</dbReference>
<dbReference type="OrthoDB" id="545125at2"/>
<dbReference type="STRING" id="1122192.SAMN02745673_02625"/>
<accession>A0A1T4R8X0</accession>
<evidence type="ECO:0000256" key="7">
    <source>
        <dbReference type="SAM" id="SignalP"/>
    </source>
</evidence>
<dbReference type="Pfam" id="PF08031">
    <property type="entry name" value="BBE"/>
    <property type="match status" value="1"/>
</dbReference>
<feature type="chain" id="PRO_5012752548" evidence="7">
    <location>
        <begin position="34"/>
        <end position="536"/>
    </location>
</feature>
<evidence type="ECO:0000259" key="8">
    <source>
        <dbReference type="PROSITE" id="PS51387"/>
    </source>
</evidence>
<keyword evidence="7" id="KW-0732">Signal</keyword>
<feature type="signal peptide" evidence="7">
    <location>
        <begin position="1"/>
        <end position="33"/>
    </location>
</feature>
<keyword evidence="10" id="KW-1185">Reference proteome</keyword>
<evidence type="ECO:0000313" key="10">
    <source>
        <dbReference type="Proteomes" id="UP000190637"/>
    </source>
</evidence>
<dbReference type="RefSeq" id="WP_078761922.1">
    <property type="nucleotide sequence ID" value="NZ_FUWS01000006.1"/>
</dbReference>
<sequence length="536" mass="58428">MNGISRRGLLTWSALTGSAVASGALVTPGLATASTAPDHSRTSPITTVGPSDPRYPALTRGQNQRWVSTPEQVHIPRTTKEVVTAVSKAVSSGKKISVRSGGHCYENFVDRPDVQVIIDMSQMTAIDWDSAKSAISVEAGAPLGDVYYTLFKRWGITLPGGSCYTVCAGGHVLGAGYGGLSREHGLISDHLYAVEVVVADENGVRAVTATREQGDPNRDLWWAHTGAGGGSFGIVTRYWFRSPQGGSTPKTALPAPPREVWVHRSQWAWKDMTQAGFTRLLRNYGSWLEDNSATGSPYTGLFSRLELTTVGSGAFHLVVQMDAGKPDAEALLNAFLAAVNAGVGVQATVTDHRRMPWLHASGWPGMWMSNPTDRYKYKSSFHRRGFTDAQISAFYEKLTATDYAQPPFVVSIASYGGRINTLAPGDTAHAHRDSVMLLLWGTAWQSSADDDLHLGWHQDFYRAVYADTGGVPVPNENTDGCFINYCDIDLSDGGLNTSGVAWHDLYYKENYARLQQVKQNWDPDDVFRHAQSIRLP</sequence>
<evidence type="ECO:0000256" key="6">
    <source>
        <dbReference type="SAM" id="MobiDB-lite"/>
    </source>
</evidence>
<keyword evidence="5" id="KW-0560">Oxidoreductase</keyword>
<dbReference type="InterPro" id="IPR006311">
    <property type="entry name" value="TAT_signal"/>
</dbReference>
<feature type="domain" description="FAD-binding PCMH-type" evidence="8">
    <location>
        <begin position="66"/>
        <end position="245"/>
    </location>
</feature>
<feature type="compositionally biased region" description="Polar residues" evidence="6">
    <location>
        <begin position="32"/>
        <end position="49"/>
    </location>
</feature>
<dbReference type="GO" id="GO:0016491">
    <property type="term" value="F:oxidoreductase activity"/>
    <property type="evidence" value="ECO:0007669"/>
    <property type="project" value="UniProtKB-KW"/>
</dbReference>
<dbReference type="PROSITE" id="PS51387">
    <property type="entry name" value="FAD_PCMH"/>
    <property type="match status" value="1"/>
</dbReference>
<dbReference type="PROSITE" id="PS00862">
    <property type="entry name" value="OX2_COVAL_FAD"/>
    <property type="match status" value="1"/>
</dbReference>
<evidence type="ECO:0000256" key="4">
    <source>
        <dbReference type="ARBA" id="ARBA00022827"/>
    </source>
</evidence>
<dbReference type="InterPro" id="IPR006093">
    <property type="entry name" value="Oxy_OxRdtase_FAD_BS"/>
</dbReference>
<dbReference type="Gene3D" id="3.30.465.10">
    <property type="match status" value="1"/>
</dbReference>
<evidence type="ECO:0000256" key="2">
    <source>
        <dbReference type="ARBA" id="ARBA00005466"/>
    </source>
</evidence>
<evidence type="ECO:0000256" key="3">
    <source>
        <dbReference type="ARBA" id="ARBA00022630"/>
    </source>
</evidence>
<dbReference type="EMBL" id="FUWS01000006">
    <property type="protein sequence ID" value="SKA12520.1"/>
    <property type="molecule type" value="Genomic_DNA"/>
</dbReference>
<dbReference type="Proteomes" id="UP000190637">
    <property type="component" value="Unassembled WGS sequence"/>
</dbReference>
<keyword evidence="4" id="KW-0274">FAD</keyword>
<name>A0A1T4R8X0_9ACTN</name>
<evidence type="ECO:0000256" key="1">
    <source>
        <dbReference type="ARBA" id="ARBA00001974"/>
    </source>
</evidence>
<dbReference type="InterPro" id="IPR050416">
    <property type="entry name" value="FAD-linked_Oxidoreductase"/>
</dbReference>
<keyword evidence="3" id="KW-0285">Flavoprotein</keyword>
<dbReference type="SUPFAM" id="SSF56176">
    <property type="entry name" value="FAD-binding/transporter-associated domain-like"/>
    <property type="match status" value="1"/>
</dbReference>